<organism evidence="10 11">
    <name type="scientific">Ficus carica</name>
    <name type="common">Common fig</name>
    <dbReference type="NCBI Taxonomy" id="3494"/>
    <lineage>
        <taxon>Eukaryota</taxon>
        <taxon>Viridiplantae</taxon>
        <taxon>Streptophyta</taxon>
        <taxon>Embryophyta</taxon>
        <taxon>Tracheophyta</taxon>
        <taxon>Spermatophyta</taxon>
        <taxon>Magnoliopsida</taxon>
        <taxon>eudicotyledons</taxon>
        <taxon>Gunneridae</taxon>
        <taxon>Pentapetalae</taxon>
        <taxon>rosids</taxon>
        <taxon>fabids</taxon>
        <taxon>Rosales</taxon>
        <taxon>Moraceae</taxon>
        <taxon>Ficeae</taxon>
        <taxon>Ficus</taxon>
    </lineage>
</organism>
<dbReference type="Proteomes" id="UP001187192">
    <property type="component" value="Unassembled WGS sequence"/>
</dbReference>
<comment type="pathway">
    <text evidence="3">tRNA modification; 5-methoxycarbonylmethyl-2-thiouridine-tRNA biosynthesis.</text>
</comment>
<dbReference type="PANTHER" id="PTHR12896">
    <property type="entry name" value="PAX6 NEIGHBOR PROTEIN PAXNEB"/>
    <property type="match status" value="1"/>
</dbReference>
<protein>
    <recommendedName>
        <fullName evidence="5">Elongator complex protein 4</fullName>
    </recommendedName>
</protein>
<evidence type="ECO:0000256" key="2">
    <source>
        <dbReference type="ARBA" id="ARBA00004496"/>
    </source>
</evidence>
<feature type="compositionally biased region" description="Low complexity" evidence="9">
    <location>
        <begin position="9"/>
        <end position="22"/>
    </location>
</feature>
<comment type="similarity">
    <text evidence="4">Belongs to the ELP4 family.</text>
</comment>
<sequence length="372" mass="41092">MAAFKPRTSSFSRNFSASSSLSHTPGLKRGPNGTTFISSGIPDLDKILGGGFSLGSLVMVMEDAEAPHHMLLLRNFMSQGLVHNQPLLYASPSKDPRGFLGTLPSAGSSRDEKSSKRESDQEKGLRIAWQYKKYFDENQQSIESQRDEMLLMLLDSKQEFCNDFDLRKPLDRQFLIGKQIDCVSTQDSPNLVALRDRCATFLSQFSRNESSVFLAGRITIQSLCAPQCAYSDMEWDVLSFLRSLKGMVRSSNAVALVTFPSSLLSLSTSKRWQHMADTLLSVKAIPDEDKDLAKLLTGYQDMVGLLNVHKVARINTQVPVILEATTFSIKLQKRRFLVLECLNQAPIDGSSGSSYGTSGSCSGSSKTGRLDF</sequence>
<dbReference type="InterPro" id="IPR008728">
    <property type="entry name" value="Elongator_complex_protein_4"/>
</dbReference>
<keyword evidence="8" id="KW-0539">Nucleus</keyword>
<feature type="region of interest" description="Disordered" evidence="9">
    <location>
        <begin position="93"/>
        <end position="121"/>
    </location>
</feature>
<comment type="subcellular location">
    <subcellularLocation>
        <location evidence="2">Cytoplasm</location>
    </subcellularLocation>
    <subcellularLocation>
        <location evidence="1">Nucleus</location>
    </subcellularLocation>
</comment>
<feature type="compositionally biased region" description="Basic and acidic residues" evidence="9">
    <location>
        <begin position="109"/>
        <end position="121"/>
    </location>
</feature>
<evidence type="ECO:0000313" key="10">
    <source>
        <dbReference type="EMBL" id="GMN59480.1"/>
    </source>
</evidence>
<evidence type="ECO:0000256" key="9">
    <source>
        <dbReference type="SAM" id="MobiDB-lite"/>
    </source>
</evidence>
<evidence type="ECO:0000256" key="7">
    <source>
        <dbReference type="ARBA" id="ARBA00022694"/>
    </source>
</evidence>
<dbReference type="SUPFAM" id="SSF52540">
    <property type="entry name" value="P-loop containing nucleoside triphosphate hydrolases"/>
    <property type="match status" value="1"/>
</dbReference>
<evidence type="ECO:0000256" key="3">
    <source>
        <dbReference type="ARBA" id="ARBA00005043"/>
    </source>
</evidence>
<feature type="compositionally biased region" description="Low complexity" evidence="9">
    <location>
        <begin position="350"/>
        <end position="365"/>
    </location>
</feature>
<accession>A0AA88J1B9</accession>
<dbReference type="GO" id="GO:0005737">
    <property type="term" value="C:cytoplasm"/>
    <property type="evidence" value="ECO:0007669"/>
    <property type="project" value="UniProtKB-SubCell"/>
</dbReference>
<evidence type="ECO:0000256" key="4">
    <source>
        <dbReference type="ARBA" id="ARBA00007573"/>
    </source>
</evidence>
<evidence type="ECO:0000256" key="8">
    <source>
        <dbReference type="ARBA" id="ARBA00023242"/>
    </source>
</evidence>
<name>A0AA88J1B9_FICCA</name>
<dbReference type="GO" id="GO:0008023">
    <property type="term" value="C:transcription elongation factor complex"/>
    <property type="evidence" value="ECO:0007669"/>
    <property type="project" value="TreeGrafter"/>
</dbReference>
<dbReference type="Pfam" id="PF05625">
    <property type="entry name" value="PAXNEB"/>
    <property type="match status" value="1"/>
</dbReference>
<keyword evidence="6" id="KW-0963">Cytoplasm</keyword>
<feature type="region of interest" description="Disordered" evidence="9">
    <location>
        <begin position="350"/>
        <end position="372"/>
    </location>
</feature>
<feature type="region of interest" description="Disordered" evidence="9">
    <location>
        <begin position="1"/>
        <end position="34"/>
    </location>
</feature>
<keyword evidence="11" id="KW-1185">Reference proteome</keyword>
<evidence type="ECO:0000256" key="6">
    <source>
        <dbReference type="ARBA" id="ARBA00022490"/>
    </source>
</evidence>
<evidence type="ECO:0000256" key="5">
    <source>
        <dbReference type="ARBA" id="ARBA00020265"/>
    </source>
</evidence>
<evidence type="ECO:0000256" key="1">
    <source>
        <dbReference type="ARBA" id="ARBA00004123"/>
    </source>
</evidence>
<dbReference type="Gene3D" id="3.40.50.300">
    <property type="entry name" value="P-loop containing nucleotide triphosphate hydrolases"/>
    <property type="match status" value="1"/>
</dbReference>
<dbReference type="EMBL" id="BTGU01000087">
    <property type="protein sequence ID" value="GMN59480.1"/>
    <property type="molecule type" value="Genomic_DNA"/>
</dbReference>
<proteinExistence type="inferred from homology"/>
<dbReference type="AlphaFoldDB" id="A0AA88J1B9"/>
<dbReference type="CDD" id="cd19494">
    <property type="entry name" value="Elp4"/>
    <property type="match status" value="1"/>
</dbReference>
<comment type="caution">
    <text evidence="10">The sequence shown here is derived from an EMBL/GenBank/DDBJ whole genome shotgun (WGS) entry which is preliminary data.</text>
</comment>
<keyword evidence="7" id="KW-0819">tRNA processing</keyword>
<reference evidence="10" key="1">
    <citation type="submission" date="2023-07" db="EMBL/GenBank/DDBJ databases">
        <title>draft genome sequence of fig (Ficus carica).</title>
        <authorList>
            <person name="Takahashi T."/>
            <person name="Nishimura K."/>
        </authorList>
    </citation>
    <scope>NUCLEOTIDE SEQUENCE</scope>
</reference>
<dbReference type="FunFam" id="3.40.50.300:FF:001766">
    <property type="entry name" value="Elongator complex protein 4"/>
    <property type="match status" value="1"/>
</dbReference>
<dbReference type="PANTHER" id="PTHR12896:SF1">
    <property type="entry name" value="ELONGATOR COMPLEX PROTEIN 4"/>
    <property type="match status" value="1"/>
</dbReference>
<gene>
    <name evidence="10" type="ORF">TIFTF001_028565</name>
</gene>
<dbReference type="InterPro" id="IPR027417">
    <property type="entry name" value="P-loop_NTPase"/>
</dbReference>
<dbReference type="GO" id="GO:0033588">
    <property type="term" value="C:elongator holoenzyme complex"/>
    <property type="evidence" value="ECO:0007669"/>
    <property type="project" value="InterPro"/>
</dbReference>
<evidence type="ECO:0000313" key="11">
    <source>
        <dbReference type="Proteomes" id="UP001187192"/>
    </source>
</evidence>
<dbReference type="GO" id="GO:0002098">
    <property type="term" value="P:tRNA wobble uridine modification"/>
    <property type="evidence" value="ECO:0007669"/>
    <property type="project" value="InterPro"/>
</dbReference>